<keyword evidence="8" id="KW-1185">Reference proteome</keyword>
<evidence type="ECO:0000256" key="1">
    <source>
        <dbReference type="ARBA" id="ARBA00004496"/>
    </source>
</evidence>
<dbReference type="InterPro" id="IPR055166">
    <property type="entry name" value="Transc_reg_Sar_Rot_HTH"/>
</dbReference>
<dbReference type="SUPFAM" id="SSF46785">
    <property type="entry name" value="Winged helix' DNA-binding domain"/>
    <property type="match status" value="1"/>
</dbReference>
<dbReference type="OrthoDB" id="9806864at2"/>
<dbReference type="InterPro" id="IPR036388">
    <property type="entry name" value="WH-like_DNA-bd_sf"/>
</dbReference>
<dbReference type="PRINTS" id="PR00598">
    <property type="entry name" value="HTHMARR"/>
</dbReference>
<evidence type="ECO:0000256" key="5">
    <source>
        <dbReference type="ARBA" id="ARBA00023163"/>
    </source>
</evidence>
<evidence type="ECO:0000313" key="7">
    <source>
        <dbReference type="EMBL" id="REA57618.1"/>
    </source>
</evidence>
<feature type="domain" description="HTH marR-type" evidence="6">
    <location>
        <begin position="7"/>
        <end position="137"/>
    </location>
</feature>
<evidence type="ECO:0000256" key="2">
    <source>
        <dbReference type="ARBA" id="ARBA00022490"/>
    </source>
</evidence>
<accession>A0A3D8Y8C3</accession>
<gene>
    <name evidence="7" type="ORF">DSL64_23035</name>
</gene>
<comment type="subcellular location">
    <subcellularLocation>
        <location evidence="1">Cytoplasm</location>
    </subcellularLocation>
</comment>
<dbReference type="SMART" id="SM00347">
    <property type="entry name" value="HTH_MARR"/>
    <property type="match status" value="1"/>
</dbReference>
<dbReference type="GO" id="GO:0003700">
    <property type="term" value="F:DNA-binding transcription factor activity"/>
    <property type="evidence" value="ECO:0007669"/>
    <property type="project" value="InterPro"/>
</dbReference>
<dbReference type="Proteomes" id="UP000256373">
    <property type="component" value="Unassembled WGS sequence"/>
</dbReference>
<dbReference type="InterPro" id="IPR039422">
    <property type="entry name" value="MarR/SlyA-like"/>
</dbReference>
<evidence type="ECO:0000259" key="6">
    <source>
        <dbReference type="PROSITE" id="PS50995"/>
    </source>
</evidence>
<dbReference type="Pfam" id="PF22381">
    <property type="entry name" value="Staph_reg_Sar_Rot"/>
    <property type="match status" value="1"/>
</dbReference>
<dbReference type="PANTHER" id="PTHR33164:SF5">
    <property type="entry name" value="ORGANIC HYDROPEROXIDE RESISTANCE TRANSCRIPTIONAL REGULATOR"/>
    <property type="match status" value="1"/>
</dbReference>
<dbReference type="GO" id="GO:0005737">
    <property type="term" value="C:cytoplasm"/>
    <property type="evidence" value="ECO:0007669"/>
    <property type="project" value="UniProtKB-SubCell"/>
</dbReference>
<dbReference type="GO" id="GO:0006950">
    <property type="term" value="P:response to stress"/>
    <property type="evidence" value="ECO:0007669"/>
    <property type="project" value="TreeGrafter"/>
</dbReference>
<name>A0A3D8Y8C3_9BACT</name>
<comment type="caution">
    <text evidence="7">The sequence shown here is derived from an EMBL/GenBank/DDBJ whole genome shotgun (WGS) entry which is preliminary data.</text>
</comment>
<organism evidence="7 8">
    <name type="scientific">Dyadobacter luteus</name>
    <dbReference type="NCBI Taxonomy" id="2259619"/>
    <lineage>
        <taxon>Bacteria</taxon>
        <taxon>Pseudomonadati</taxon>
        <taxon>Bacteroidota</taxon>
        <taxon>Cytophagia</taxon>
        <taxon>Cytophagales</taxon>
        <taxon>Spirosomataceae</taxon>
        <taxon>Dyadobacter</taxon>
    </lineage>
</organism>
<dbReference type="AlphaFoldDB" id="A0A3D8Y8C3"/>
<protein>
    <submittedName>
        <fullName evidence="7">MarR family transcriptional regulator</fullName>
    </submittedName>
</protein>
<reference evidence="7 8" key="1">
    <citation type="submission" date="2018-07" db="EMBL/GenBank/DDBJ databases">
        <title>Dyadobacter roseus sp. nov., isolated from rose rhizosphere soil.</title>
        <authorList>
            <person name="Chen L."/>
        </authorList>
    </citation>
    <scope>NUCLEOTIDE SEQUENCE [LARGE SCALE GENOMIC DNA]</scope>
    <source>
        <strain evidence="7 8">RS19</strain>
    </source>
</reference>
<evidence type="ECO:0000256" key="4">
    <source>
        <dbReference type="ARBA" id="ARBA00023125"/>
    </source>
</evidence>
<keyword evidence="3" id="KW-0805">Transcription regulation</keyword>
<dbReference type="EMBL" id="QNUL01000026">
    <property type="protein sequence ID" value="REA57618.1"/>
    <property type="molecule type" value="Genomic_DNA"/>
</dbReference>
<dbReference type="RefSeq" id="WP_115833306.1">
    <property type="nucleotide sequence ID" value="NZ_QNUL01000026.1"/>
</dbReference>
<evidence type="ECO:0000313" key="8">
    <source>
        <dbReference type="Proteomes" id="UP000256373"/>
    </source>
</evidence>
<dbReference type="InterPro" id="IPR036390">
    <property type="entry name" value="WH_DNA-bd_sf"/>
</dbReference>
<dbReference type="PANTHER" id="PTHR33164">
    <property type="entry name" value="TRANSCRIPTIONAL REGULATOR, MARR FAMILY"/>
    <property type="match status" value="1"/>
</dbReference>
<dbReference type="GO" id="GO:0003677">
    <property type="term" value="F:DNA binding"/>
    <property type="evidence" value="ECO:0007669"/>
    <property type="project" value="UniProtKB-KW"/>
</dbReference>
<evidence type="ECO:0000256" key="3">
    <source>
        <dbReference type="ARBA" id="ARBA00023015"/>
    </source>
</evidence>
<sequence>MELLKLSNQLCFPLYALSRKITSHYLPILEKLGLTYPQYLVMLVLWDEHKLSVKELGERLMLDSGTLSPLLKKLQEKHLLTRTRSREDERVVLIELTDTGLSLKNMATGVPNDIMCSLQISIEEMDQMRKLASGMLEKLNQLEPA</sequence>
<dbReference type="FunFam" id="1.10.10.10:FF:000163">
    <property type="entry name" value="MarR family transcriptional regulator"/>
    <property type="match status" value="1"/>
</dbReference>
<keyword evidence="2" id="KW-0963">Cytoplasm</keyword>
<proteinExistence type="predicted"/>
<dbReference type="InterPro" id="IPR000835">
    <property type="entry name" value="HTH_MarR-typ"/>
</dbReference>
<keyword evidence="4" id="KW-0238">DNA-binding</keyword>
<dbReference type="PROSITE" id="PS50995">
    <property type="entry name" value="HTH_MARR_2"/>
    <property type="match status" value="1"/>
</dbReference>
<dbReference type="Gene3D" id="1.10.10.10">
    <property type="entry name" value="Winged helix-like DNA-binding domain superfamily/Winged helix DNA-binding domain"/>
    <property type="match status" value="1"/>
</dbReference>
<keyword evidence="5" id="KW-0804">Transcription</keyword>